<dbReference type="Proteomes" id="UP000596660">
    <property type="component" value="Unplaced"/>
</dbReference>
<evidence type="ECO:0000256" key="1">
    <source>
        <dbReference type="ARBA" id="ARBA00004141"/>
    </source>
</evidence>
<feature type="domain" description="Ammonium transporter AmtB-like" evidence="9">
    <location>
        <begin position="29"/>
        <end position="309"/>
    </location>
</feature>
<accession>A0A803N1V8</accession>
<dbReference type="PANTHER" id="PTHR43029:SF10">
    <property type="entry name" value="AMMONIUM TRANSPORTER MEP2"/>
    <property type="match status" value="1"/>
</dbReference>
<evidence type="ECO:0000256" key="3">
    <source>
        <dbReference type="ARBA" id="ARBA00022448"/>
    </source>
</evidence>
<evidence type="ECO:0000256" key="6">
    <source>
        <dbReference type="ARBA" id="ARBA00023136"/>
    </source>
</evidence>
<keyword evidence="4 8" id="KW-0812">Transmembrane</keyword>
<evidence type="ECO:0000313" key="10">
    <source>
        <dbReference type="EnsemblPlants" id="AUR62039048-RA:cds"/>
    </source>
</evidence>
<dbReference type="InterPro" id="IPR018047">
    <property type="entry name" value="Ammonium_transpt_CS"/>
</dbReference>
<dbReference type="InterPro" id="IPR001905">
    <property type="entry name" value="Ammonium_transpt"/>
</dbReference>
<evidence type="ECO:0000256" key="4">
    <source>
        <dbReference type="ARBA" id="ARBA00022692"/>
    </source>
</evidence>
<dbReference type="EnsemblPlants" id="AUR62039048-RA">
    <property type="protein sequence ID" value="AUR62039048-RA:cds"/>
    <property type="gene ID" value="AUR62039048"/>
</dbReference>
<keyword evidence="7" id="KW-0924">Ammonia transport</keyword>
<keyword evidence="6 8" id="KW-0472">Membrane</keyword>
<evidence type="ECO:0000256" key="8">
    <source>
        <dbReference type="SAM" id="Phobius"/>
    </source>
</evidence>
<protein>
    <recommendedName>
        <fullName evidence="9">Ammonium transporter AmtB-like domain-containing protein</fullName>
    </recommendedName>
</protein>
<gene>
    <name evidence="10" type="primary">LOC110686454</name>
</gene>
<dbReference type="PANTHER" id="PTHR43029">
    <property type="entry name" value="AMMONIUM TRANSPORTER MEP2"/>
    <property type="match status" value="1"/>
</dbReference>
<evidence type="ECO:0000313" key="11">
    <source>
        <dbReference type="Proteomes" id="UP000596660"/>
    </source>
</evidence>
<keyword evidence="3" id="KW-0813">Transport</keyword>
<dbReference type="GO" id="GO:0008519">
    <property type="term" value="F:ammonium channel activity"/>
    <property type="evidence" value="ECO:0007669"/>
    <property type="project" value="InterPro"/>
</dbReference>
<organism evidence="10 11">
    <name type="scientific">Chenopodium quinoa</name>
    <name type="common">Quinoa</name>
    <dbReference type="NCBI Taxonomy" id="63459"/>
    <lineage>
        <taxon>Eukaryota</taxon>
        <taxon>Viridiplantae</taxon>
        <taxon>Streptophyta</taxon>
        <taxon>Embryophyta</taxon>
        <taxon>Tracheophyta</taxon>
        <taxon>Spermatophyta</taxon>
        <taxon>Magnoliopsida</taxon>
        <taxon>eudicotyledons</taxon>
        <taxon>Gunneridae</taxon>
        <taxon>Pentapetalae</taxon>
        <taxon>Caryophyllales</taxon>
        <taxon>Chenopodiaceae</taxon>
        <taxon>Chenopodioideae</taxon>
        <taxon>Atripliceae</taxon>
        <taxon>Chenopodium</taxon>
    </lineage>
</organism>
<comment type="subcellular location">
    <subcellularLocation>
        <location evidence="1">Membrane</location>
        <topology evidence="1">Multi-pass membrane protein</topology>
    </subcellularLocation>
</comment>
<feature type="transmembrane region" description="Helical" evidence="8">
    <location>
        <begin position="164"/>
        <end position="185"/>
    </location>
</feature>
<evidence type="ECO:0000256" key="2">
    <source>
        <dbReference type="ARBA" id="ARBA00005887"/>
    </source>
</evidence>
<dbReference type="KEGG" id="cqi:110686454"/>
<dbReference type="AlphaFoldDB" id="A0A803N1V8"/>
<dbReference type="SUPFAM" id="SSF111352">
    <property type="entry name" value="Ammonium transporter"/>
    <property type="match status" value="1"/>
</dbReference>
<sequence>MVDNTTIVPIAYINNSTSVPPWLNKGDNAWQMIAATLVGLQSVPGLVILYGSIVKKKWAVNSAFMALYAFAAVIICWVTWAYKMSFGKQLLPFWGKAGPALGQDFLLSQSEIPESVHRNHLLLKQMYPMAAMVWYQGMFAAITMILLAGSLLGRMNIRAWMMFVPLWLTFSYTVGAFSLWGGGVLFRWGVLDYSGGYVIHVSSGIAGLTAAYWVGPRLKKDRERFPPNNILLMLAGAGLLWLGWSGFNGGGTFSANIESSLAIINTNVCAATSLLMWTLLDVIYFKKPSVIGAVQGMMTGLVCITPGAGN</sequence>
<feature type="transmembrane region" description="Helical" evidence="8">
    <location>
        <begin position="29"/>
        <end position="51"/>
    </location>
</feature>
<dbReference type="InterPro" id="IPR024041">
    <property type="entry name" value="NH4_transpt_AmtB-like_dom"/>
</dbReference>
<reference evidence="10" key="1">
    <citation type="journal article" date="2017" name="Nature">
        <title>The genome of Chenopodium quinoa.</title>
        <authorList>
            <person name="Jarvis D.E."/>
            <person name="Ho Y.S."/>
            <person name="Lightfoot D.J."/>
            <person name="Schmoeckel S.M."/>
            <person name="Li B."/>
            <person name="Borm T.J.A."/>
            <person name="Ohyanagi H."/>
            <person name="Mineta K."/>
            <person name="Michell C.T."/>
            <person name="Saber N."/>
            <person name="Kharbatia N.M."/>
            <person name="Rupper R.R."/>
            <person name="Sharp A.R."/>
            <person name="Dally N."/>
            <person name="Boughton B.A."/>
            <person name="Woo Y.H."/>
            <person name="Gao G."/>
            <person name="Schijlen E.G.W.M."/>
            <person name="Guo X."/>
            <person name="Momin A.A."/>
            <person name="Negrao S."/>
            <person name="Al-Babili S."/>
            <person name="Gehring C."/>
            <person name="Roessner U."/>
            <person name="Jung C."/>
            <person name="Murphy K."/>
            <person name="Arold S.T."/>
            <person name="Gojobori T."/>
            <person name="van der Linden C.G."/>
            <person name="van Loo E.N."/>
            <person name="Jellen E.N."/>
            <person name="Maughan P.J."/>
            <person name="Tester M."/>
        </authorList>
    </citation>
    <scope>NUCLEOTIDE SEQUENCE [LARGE SCALE GENOMIC DNA]</scope>
    <source>
        <strain evidence="10">cv. PI 614886</strain>
    </source>
</reference>
<dbReference type="Gene3D" id="1.10.3430.10">
    <property type="entry name" value="Ammonium transporter AmtB like domains"/>
    <property type="match status" value="1"/>
</dbReference>
<dbReference type="GO" id="GO:0005886">
    <property type="term" value="C:plasma membrane"/>
    <property type="evidence" value="ECO:0007669"/>
    <property type="project" value="TreeGrafter"/>
</dbReference>
<feature type="transmembrane region" description="Helical" evidence="8">
    <location>
        <begin position="259"/>
        <end position="280"/>
    </location>
</feature>
<proteinExistence type="inferred from homology"/>
<evidence type="ECO:0000256" key="5">
    <source>
        <dbReference type="ARBA" id="ARBA00022989"/>
    </source>
</evidence>
<keyword evidence="5 8" id="KW-1133">Transmembrane helix</keyword>
<name>A0A803N1V8_CHEQI</name>
<dbReference type="GeneID" id="110686454"/>
<dbReference type="Pfam" id="PF00909">
    <property type="entry name" value="Ammonium_transp"/>
    <property type="match status" value="1"/>
</dbReference>
<dbReference type="OrthoDB" id="534912at2759"/>
<dbReference type="RefSeq" id="XP_021718772.1">
    <property type="nucleotide sequence ID" value="XM_021863080.1"/>
</dbReference>
<comment type="similarity">
    <text evidence="2">Belongs to the ammonia transporter channel (TC 1.A.11.2) family.</text>
</comment>
<dbReference type="InterPro" id="IPR029020">
    <property type="entry name" value="Ammonium/urea_transptr"/>
</dbReference>
<feature type="transmembrane region" description="Helical" evidence="8">
    <location>
        <begin position="197"/>
        <end position="215"/>
    </location>
</feature>
<evidence type="ECO:0000256" key="7">
    <source>
        <dbReference type="ARBA" id="ARBA00023177"/>
    </source>
</evidence>
<dbReference type="Gramene" id="AUR62039048-RA">
    <property type="protein sequence ID" value="AUR62039048-RA:cds"/>
    <property type="gene ID" value="AUR62039048"/>
</dbReference>
<dbReference type="OMA" id="FAQHRTE"/>
<reference evidence="10" key="2">
    <citation type="submission" date="2021-03" db="UniProtKB">
        <authorList>
            <consortium name="EnsemblPlants"/>
        </authorList>
    </citation>
    <scope>IDENTIFICATION</scope>
</reference>
<feature type="transmembrane region" description="Helical" evidence="8">
    <location>
        <begin position="227"/>
        <end position="247"/>
    </location>
</feature>
<evidence type="ECO:0000259" key="9">
    <source>
        <dbReference type="Pfam" id="PF00909"/>
    </source>
</evidence>
<dbReference type="PROSITE" id="PS01219">
    <property type="entry name" value="AMMONIUM_TRANSP"/>
    <property type="match status" value="1"/>
</dbReference>
<feature type="transmembrane region" description="Helical" evidence="8">
    <location>
        <begin position="63"/>
        <end position="82"/>
    </location>
</feature>
<keyword evidence="11" id="KW-1185">Reference proteome</keyword>
<feature type="transmembrane region" description="Helical" evidence="8">
    <location>
        <begin position="133"/>
        <end position="152"/>
    </location>
</feature>